<proteinExistence type="predicted"/>
<gene>
    <name evidence="1" type="ORF">MNBD_NITROSPINAE04-1146</name>
</gene>
<sequence>MFGTKHEYSMGRKKAKSLIAHPLLDHVSPAIFPDNNSIKLQLRIFYVGAADRFLLRVFWRL</sequence>
<name>A0A3B1CEL1_9ZZZZ</name>
<reference evidence="1" key="1">
    <citation type="submission" date="2018-06" db="EMBL/GenBank/DDBJ databases">
        <authorList>
            <person name="Zhirakovskaya E."/>
        </authorList>
    </citation>
    <scope>NUCLEOTIDE SEQUENCE</scope>
</reference>
<dbReference type="AlphaFoldDB" id="A0A3B1CEL1"/>
<dbReference type="EMBL" id="UOGA01000226">
    <property type="protein sequence ID" value="VAX22504.1"/>
    <property type="molecule type" value="Genomic_DNA"/>
</dbReference>
<evidence type="ECO:0000313" key="1">
    <source>
        <dbReference type="EMBL" id="VAX22504.1"/>
    </source>
</evidence>
<organism evidence="1">
    <name type="scientific">hydrothermal vent metagenome</name>
    <dbReference type="NCBI Taxonomy" id="652676"/>
    <lineage>
        <taxon>unclassified sequences</taxon>
        <taxon>metagenomes</taxon>
        <taxon>ecological metagenomes</taxon>
    </lineage>
</organism>
<protein>
    <submittedName>
        <fullName evidence="1">Uncharacterized protein</fullName>
    </submittedName>
</protein>
<accession>A0A3B1CEL1</accession>